<accession>A0ABV4T5Q7</accession>
<evidence type="ECO:0000313" key="3">
    <source>
        <dbReference type="Proteomes" id="UP001571980"/>
    </source>
</evidence>
<sequence length="65" mass="7599">MMRGSKYYGLKVYDLEARYVGQVSDLLLEMERGRVRIKALELKEFRNKGIPYERVYAAGDIVLVK</sequence>
<evidence type="ECO:0000259" key="1">
    <source>
        <dbReference type="Pfam" id="PF05239"/>
    </source>
</evidence>
<dbReference type="InterPro" id="IPR011033">
    <property type="entry name" value="PRC_barrel-like_sf"/>
</dbReference>
<feature type="domain" description="PRC-barrel" evidence="1">
    <location>
        <begin position="2"/>
        <end position="65"/>
    </location>
</feature>
<reference evidence="2 3" key="1">
    <citation type="submission" date="2023-03" db="EMBL/GenBank/DDBJ databases">
        <title>Speciation in Pyrococcus: adaptation to high temperature as a mechanism.</title>
        <authorList>
            <person name="Gu J."/>
        </authorList>
    </citation>
    <scope>NUCLEOTIDE SEQUENCE [LARGE SCALE GENOMIC DNA]</scope>
    <source>
        <strain evidence="2 3">LMOA34</strain>
    </source>
</reference>
<dbReference type="InterPro" id="IPR027275">
    <property type="entry name" value="PRC-brl_dom"/>
</dbReference>
<gene>
    <name evidence="2" type="ORF">P8X34_10735</name>
</gene>
<keyword evidence="3" id="KW-1185">Reference proteome</keyword>
<proteinExistence type="predicted"/>
<evidence type="ECO:0000313" key="2">
    <source>
        <dbReference type="EMBL" id="MFA4805201.1"/>
    </source>
</evidence>
<dbReference type="SUPFAM" id="SSF50346">
    <property type="entry name" value="PRC-barrel domain"/>
    <property type="match status" value="1"/>
</dbReference>
<dbReference type="RefSeq" id="WP_372824628.1">
    <property type="nucleotide sequence ID" value="NZ_JARRIG010000007.1"/>
</dbReference>
<comment type="caution">
    <text evidence="2">The sequence shown here is derived from an EMBL/GenBank/DDBJ whole genome shotgun (WGS) entry which is preliminary data.</text>
</comment>
<organism evidence="2 3">
    <name type="scientific">Pyrococcus kukulkanii</name>
    <dbReference type="NCBI Taxonomy" id="1609559"/>
    <lineage>
        <taxon>Archaea</taxon>
        <taxon>Methanobacteriati</taxon>
        <taxon>Methanobacteriota</taxon>
        <taxon>Thermococci</taxon>
        <taxon>Thermococcales</taxon>
        <taxon>Thermococcaceae</taxon>
        <taxon>Pyrococcus</taxon>
    </lineage>
</organism>
<name>A0ABV4T5Q7_9EURY</name>
<dbReference type="Pfam" id="PF05239">
    <property type="entry name" value="PRC"/>
    <property type="match status" value="1"/>
</dbReference>
<dbReference type="EMBL" id="JARRIG010000007">
    <property type="protein sequence ID" value="MFA4805201.1"/>
    <property type="molecule type" value="Genomic_DNA"/>
</dbReference>
<protein>
    <submittedName>
        <fullName evidence="2">PRC-barrel domain-containing protein</fullName>
    </submittedName>
</protein>
<dbReference type="Proteomes" id="UP001571980">
    <property type="component" value="Unassembled WGS sequence"/>
</dbReference>
<dbReference type="Gene3D" id="2.30.30.240">
    <property type="entry name" value="PRC-barrel domain"/>
    <property type="match status" value="1"/>
</dbReference>